<evidence type="ECO:0000313" key="1">
    <source>
        <dbReference type="EMBL" id="XBL93909.1"/>
    </source>
</evidence>
<dbReference type="EMBL" id="CP157354">
    <property type="protein sequence ID" value="XBL93909.1"/>
    <property type="molecule type" value="Genomic_DNA"/>
</dbReference>
<gene>
    <name evidence="1" type="ORF">ABHN08_14505</name>
</gene>
<reference evidence="1" key="1">
    <citation type="submission" date="2024-05" db="EMBL/GenBank/DDBJ databases">
        <title>Draft genome sequence of Pseudomonas iranensis M7D1.</title>
        <authorList>
            <person name="Miller S.L."/>
            <person name="Nsubuga A."/>
            <person name="Lu N."/>
            <person name="King J."/>
            <person name="Shears P."/>
            <person name="Lawson P.A."/>
        </authorList>
    </citation>
    <scope>NUCLEOTIDE SEQUENCE</scope>
    <source>
        <strain evidence="1">M7D1</strain>
    </source>
</reference>
<name>A0AAU7ERF8_9PSED</name>
<proteinExistence type="predicted"/>
<organism evidence="1">
    <name type="scientific">Pseudomonas iranensis</name>
    <dbReference type="NCBI Taxonomy" id="2745503"/>
    <lineage>
        <taxon>Bacteria</taxon>
        <taxon>Pseudomonadati</taxon>
        <taxon>Pseudomonadota</taxon>
        <taxon>Gammaproteobacteria</taxon>
        <taxon>Pseudomonadales</taxon>
        <taxon>Pseudomonadaceae</taxon>
        <taxon>Pseudomonas</taxon>
    </lineage>
</organism>
<dbReference type="Pfam" id="PF09498">
    <property type="entry name" value="DUF2388"/>
    <property type="match status" value="1"/>
</dbReference>
<accession>A0AAU7ERF8</accession>
<dbReference type="InterPro" id="IPR012661">
    <property type="entry name" value="CHP02448"/>
</dbReference>
<sequence length="139" mass="15402">MSVARYFDVLTGCLLFMPAFTFSGFKRFTLLALFSFTSDVYAHCDGFCMGRTDTPWEVTQLSGFTLVSLILAPVSSSQETTDSHKRVYSAEEQEDARLYLASDGMLQAAYFTSALQRFRQESSDSTLNDLAVAALISAQ</sequence>
<dbReference type="AlphaFoldDB" id="A0AAU7ERF8"/>
<protein>
    <submittedName>
        <fullName evidence="1">DUF2388 domain-containing protein</fullName>
    </submittedName>
</protein>